<dbReference type="Proteomes" id="UP001066276">
    <property type="component" value="Chromosome 10"/>
</dbReference>
<keyword evidence="3" id="KW-1185">Reference proteome</keyword>
<evidence type="ECO:0000313" key="2">
    <source>
        <dbReference type="EMBL" id="KAJ1100510.1"/>
    </source>
</evidence>
<protein>
    <submittedName>
        <fullName evidence="2">Uncharacterized protein</fullName>
    </submittedName>
</protein>
<proteinExistence type="predicted"/>
<evidence type="ECO:0000313" key="3">
    <source>
        <dbReference type="Proteomes" id="UP001066276"/>
    </source>
</evidence>
<accession>A0AAV7MCK0</accession>
<gene>
    <name evidence="2" type="ORF">NDU88_005593</name>
</gene>
<feature type="compositionally biased region" description="Polar residues" evidence="1">
    <location>
        <begin position="72"/>
        <end position="83"/>
    </location>
</feature>
<comment type="caution">
    <text evidence="2">The sequence shown here is derived from an EMBL/GenBank/DDBJ whole genome shotgun (WGS) entry which is preliminary data.</text>
</comment>
<reference evidence="2" key="1">
    <citation type="journal article" date="2022" name="bioRxiv">
        <title>Sequencing and chromosome-scale assembly of the giantPleurodeles waltlgenome.</title>
        <authorList>
            <person name="Brown T."/>
            <person name="Elewa A."/>
            <person name="Iarovenko S."/>
            <person name="Subramanian E."/>
            <person name="Araus A.J."/>
            <person name="Petzold A."/>
            <person name="Susuki M."/>
            <person name="Suzuki K.-i.T."/>
            <person name="Hayashi T."/>
            <person name="Toyoda A."/>
            <person name="Oliveira C."/>
            <person name="Osipova E."/>
            <person name="Leigh N.D."/>
            <person name="Simon A."/>
            <person name="Yun M.H."/>
        </authorList>
    </citation>
    <scope>NUCLEOTIDE SEQUENCE</scope>
    <source>
        <strain evidence="2">20211129_DDA</strain>
        <tissue evidence="2">Liver</tissue>
    </source>
</reference>
<dbReference type="AlphaFoldDB" id="A0AAV7MCK0"/>
<evidence type="ECO:0000256" key="1">
    <source>
        <dbReference type="SAM" id="MobiDB-lite"/>
    </source>
</evidence>
<dbReference type="EMBL" id="JANPWB010000014">
    <property type="protein sequence ID" value="KAJ1100510.1"/>
    <property type="molecule type" value="Genomic_DNA"/>
</dbReference>
<name>A0AAV7MCK0_PLEWA</name>
<sequence>MVSPDSLATLLWAEDSPTLLTAFREASRVQGPIEVRARVRRPQLRGRPPLPPTGFTSAQSEERPIPMVPLGRSQTSESRSTCPGLSASRHRIAAHSVSCGRHFDSGGRCVKNRSELHLS</sequence>
<organism evidence="2 3">
    <name type="scientific">Pleurodeles waltl</name>
    <name type="common">Iberian ribbed newt</name>
    <dbReference type="NCBI Taxonomy" id="8319"/>
    <lineage>
        <taxon>Eukaryota</taxon>
        <taxon>Metazoa</taxon>
        <taxon>Chordata</taxon>
        <taxon>Craniata</taxon>
        <taxon>Vertebrata</taxon>
        <taxon>Euteleostomi</taxon>
        <taxon>Amphibia</taxon>
        <taxon>Batrachia</taxon>
        <taxon>Caudata</taxon>
        <taxon>Salamandroidea</taxon>
        <taxon>Salamandridae</taxon>
        <taxon>Pleurodelinae</taxon>
        <taxon>Pleurodeles</taxon>
    </lineage>
</organism>
<feature type="region of interest" description="Disordered" evidence="1">
    <location>
        <begin position="38"/>
        <end position="87"/>
    </location>
</feature>